<feature type="domain" description="Aminotransferase class I/classII large" evidence="1">
    <location>
        <begin position="48"/>
        <end position="355"/>
    </location>
</feature>
<dbReference type="InterPro" id="IPR015424">
    <property type="entry name" value="PyrdxlP-dep_Trfase"/>
</dbReference>
<keyword evidence="3" id="KW-1185">Reference proteome</keyword>
<dbReference type="AlphaFoldDB" id="A0A0K1EG02"/>
<name>A0A0K1EG02_CHOCO</name>
<evidence type="ECO:0000313" key="3">
    <source>
        <dbReference type="Proteomes" id="UP000067626"/>
    </source>
</evidence>
<evidence type="ECO:0000313" key="2">
    <source>
        <dbReference type="EMBL" id="AKT39513.1"/>
    </source>
</evidence>
<dbReference type="Proteomes" id="UP000067626">
    <property type="component" value="Chromosome"/>
</dbReference>
<evidence type="ECO:0000259" key="1">
    <source>
        <dbReference type="Pfam" id="PF00155"/>
    </source>
</evidence>
<dbReference type="KEGG" id="ccro:CMC5_036600"/>
<dbReference type="PATRIC" id="fig|52.7.peg.4034"/>
<dbReference type="Pfam" id="PF00155">
    <property type="entry name" value="Aminotran_1_2"/>
    <property type="match status" value="1"/>
</dbReference>
<dbReference type="InterPro" id="IPR051446">
    <property type="entry name" value="HTH_trans_reg/aminotransferase"/>
</dbReference>
<proteinExistence type="predicted"/>
<sequence>MDVRIDQLMRTGAAAPGIITLGGGLPAPELFPRRALMASFQRVMMDPSGAALQYGWPEGSEGLRGWIAERLRRRGADVSASDVIITSGAQQALAVASQVLFQRGDRVGCEPESYPGALDLFGTRGVLPVVGHDDVRALYVMPAVSNPHGRAMTTTDRRRWLDHAHAAQLPLLEDDAYAELRFDGPPHRPLLADARHLVWHIGTLSKTLCPGLRVGWLVAPPVMYRRALEAKQALDLQANSLALALLEDFLGRHDYDALVARARRFYHRRALHLAATLSRRLPSFRFTAPEGGFTLWAETDCDGDDRDLLEFALQHGVSFDPGRSFRVDLRSSRIALRLSFATESSARQDEGVARLARAWDMWRGRTPRVQNDDAAARTPVVA</sequence>
<dbReference type="EMBL" id="CP012159">
    <property type="protein sequence ID" value="AKT39513.1"/>
    <property type="molecule type" value="Genomic_DNA"/>
</dbReference>
<reference evidence="2 3" key="1">
    <citation type="submission" date="2015-07" db="EMBL/GenBank/DDBJ databases">
        <title>Genome analysis of myxobacterium Chondromyces crocatus Cm c5 reveals a high potential for natural compound synthesis and the genetic basis for the loss of fruiting body formation.</title>
        <authorList>
            <person name="Zaburannyi N."/>
            <person name="Bunk B."/>
            <person name="Maier J."/>
            <person name="Overmann J."/>
            <person name="Mueller R."/>
        </authorList>
    </citation>
    <scope>NUCLEOTIDE SEQUENCE [LARGE SCALE GENOMIC DNA]</scope>
    <source>
        <strain evidence="2 3">Cm c5</strain>
    </source>
</reference>
<dbReference type="GO" id="GO:0030170">
    <property type="term" value="F:pyridoxal phosphate binding"/>
    <property type="evidence" value="ECO:0007669"/>
    <property type="project" value="InterPro"/>
</dbReference>
<gene>
    <name evidence="2" type="ORF">CMC5_036600</name>
</gene>
<organism evidence="2 3">
    <name type="scientific">Chondromyces crocatus</name>
    <dbReference type="NCBI Taxonomy" id="52"/>
    <lineage>
        <taxon>Bacteria</taxon>
        <taxon>Pseudomonadati</taxon>
        <taxon>Myxococcota</taxon>
        <taxon>Polyangia</taxon>
        <taxon>Polyangiales</taxon>
        <taxon>Polyangiaceae</taxon>
        <taxon>Chondromyces</taxon>
    </lineage>
</organism>
<protein>
    <submittedName>
        <fullName evidence="2">Transcriptional regulator</fullName>
    </submittedName>
</protein>
<dbReference type="InterPro" id="IPR015422">
    <property type="entry name" value="PyrdxlP-dep_Trfase_small"/>
</dbReference>
<dbReference type="OrthoDB" id="9808770at2"/>
<dbReference type="CDD" id="cd00609">
    <property type="entry name" value="AAT_like"/>
    <property type="match status" value="1"/>
</dbReference>
<dbReference type="Gene3D" id="3.40.640.10">
    <property type="entry name" value="Type I PLP-dependent aspartate aminotransferase-like (Major domain)"/>
    <property type="match status" value="2"/>
</dbReference>
<dbReference type="PANTHER" id="PTHR46577:SF1">
    <property type="entry name" value="HTH-TYPE TRANSCRIPTIONAL REGULATORY PROTEIN GABR"/>
    <property type="match status" value="1"/>
</dbReference>
<dbReference type="RefSeq" id="WP_156338689.1">
    <property type="nucleotide sequence ID" value="NZ_CP012159.1"/>
</dbReference>
<dbReference type="PANTHER" id="PTHR46577">
    <property type="entry name" value="HTH-TYPE TRANSCRIPTIONAL REGULATORY PROTEIN GABR"/>
    <property type="match status" value="1"/>
</dbReference>
<dbReference type="Gene3D" id="3.90.1150.10">
    <property type="entry name" value="Aspartate Aminotransferase, domain 1"/>
    <property type="match status" value="2"/>
</dbReference>
<accession>A0A0K1EG02</accession>
<dbReference type="STRING" id="52.CMC5_036600"/>
<dbReference type="SUPFAM" id="SSF53383">
    <property type="entry name" value="PLP-dependent transferases"/>
    <property type="match status" value="1"/>
</dbReference>
<dbReference type="InterPro" id="IPR015421">
    <property type="entry name" value="PyrdxlP-dep_Trfase_major"/>
</dbReference>
<dbReference type="InterPro" id="IPR004839">
    <property type="entry name" value="Aminotransferase_I/II_large"/>
</dbReference>